<evidence type="ECO:0000256" key="7">
    <source>
        <dbReference type="ARBA" id="ARBA00023065"/>
    </source>
</evidence>
<protein>
    <recommendedName>
        <fullName evidence="9">Anion exchange protein</fullName>
    </recommendedName>
</protein>
<dbReference type="PRINTS" id="PR01231">
    <property type="entry name" value="HCO3TRNSPORT"/>
</dbReference>
<dbReference type="GO" id="GO:0015701">
    <property type="term" value="P:bicarbonate transport"/>
    <property type="evidence" value="ECO:0007669"/>
    <property type="project" value="TreeGrafter"/>
</dbReference>
<comment type="similarity">
    <text evidence="2 9">Belongs to the anion exchanger (TC 2.A.31) family.</text>
</comment>
<dbReference type="NCBIfam" id="TIGR00834">
    <property type="entry name" value="ae"/>
    <property type="match status" value="1"/>
</dbReference>
<feature type="transmembrane region" description="Helical" evidence="9">
    <location>
        <begin position="445"/>
        <end position="469"/>
    </location>
</feature>
<dbReference type="Proteomes" id="UP000694843">
    <property type="component" value="Unplaced"/>
</dbReference>
<dbReference type="GO" id="GO:0005886">
    <property type="term" value="C:plasma membrane"/>
    <property type="evidence" value="ECO:0007669"/>
    <property type="project" value="UniProtKB-SubCell"/>
</dbReference>
<keyword evidence="5 9" id="KW-0812">Transmembrane</keyword>
<dbReference type="AlphaFoldDB" id="A0A979FHJ7"/>
<dbReference type="FunFam" id="3.40.930.10:FF:000020">
    <property type="entry name" value="Anion exchange protein"/>
    <property type="match status" value="1"/>
</dbReference>
<feature type="transmembrane region" description="Helical" evidence="9">
    <location>
        <begin position="723"/>
        <end position="743"/>
    </location>
</feature>
<name>A0A979FHJ7_HYAAZ</name>
<dbReference type="Gene3D" id="3.40.930.10">
    <property type="entry name" value="Mannitol-specific EII, Chain A"/>
    <property type="match status" value="1"/>
</dbReference>
<feature type="transmembrane region" description="Helical" evidence="9">
    <location>
        <begin position="563"/>
        <end position="585"/>
    </location>
</feature>
<evidence type="ECO:0000256" key="3">
    <source>
        <dbReference type="ARBA" id="ARBA00022448"/>
    </source>
</evidence>
<dbReference type="InterPro" id="IPR011531">
    <property type="entry name" value="HCO3_transpt-like_TM_dom"/>
</dbReference>
<dbReference type="FunFam" id="1.10.287.570:FF:000001">
    <property type="entry name" value="Anion exchange protein"/>
    <property type="match status" value="1"/>
</dbReference>
<dbReference type="Pfam" id="PF07565">
    <property type="entry name" value="Band_3_cyto"/>
    <property type="match status" value="1"/>
</dbReference>
<feature type="region of interest" description="Disordered" evidence="10">
    <location>
        <begin position="383"/>
        <end position="410"/>
    </location>
</feature>
<dbReference type="GeneID" id="108664930"/>
<evidence type="ECO:0000313" key="14">
    <source>
        <dbReference type="RefSeq" id="XP_047736066.1"/>
    </source>
</evidence>
<keyword evidence="7 9" id="KW-0406">Ion transport</keyword>
<dbReference type="InterPro" id="IPR003020">
    <property type="entry name" value="HCO3_transpt_euk"/>
</dbReference>
<keyword evidence="4" id="KW-1003">Cell membrane</keyword>
<evidence type="ECO:0000256" key="8">
    <source>
        <dbReference type="ARBA" id="ARBA00023136"/>
    </source>
</evidence>
<feature type="transmembrane region" description="Helical" evidence="9">
    <location>
        <begin position="902"/>
        <end position="921"/>
    </location>
</feature>
<gene>
    <name evidence="14" type="primary">LOC108664930</name>
</gene>
<evidence type="ECO:0000313" key="13">
    <source>
        <dbReference type="Proteomes" id="UP000694843"/>
    </source>
</evidence>
<dbReference type="GO" id="GO:0008509">
    <property type="term" value="F:monoatomic anion transmembrane transporter activity"/>
    <property type="evidence" value="ECO:0007669"/>
    <property type="project" value="InterPro"/>
</dbReference>
<evidence type="ECO:0000256" key="2">
    <source>
        <dbReference type="ARBA" id="ARBA00010993"/>
    </source>
</evidence>
<evidence type="ECO:0000256" key="6">
    <source>
        <dbReference type="ARBA" id="ARBA00022989"/>
    </source>
</evidence>
<proteinExistence type="inferred from homology"/>
<keyword evidence="8 9" id="KW-0472">Membrane</keyword>
<dbReference type="GO" id="GO:0051453">
    <property type="term" value="P:regulation of intracellular pH"/>
    <property type="evidence" value="ECO:0007669"/>
    <property type="project" value="TreeGrafter"/>
</dbReference>
<evidence type="ECO:0000256" key="5">
    <source>
        <dbReference type="ARBA" id="ARBA00022692"/>
    </source>
</evidence>
<dbReference type="PANTHER" id="PTHR11453:SF47">
    <property type="entry name" value="ANION EXCHANGE PROTEIN"/>
    <property type="match status" value="1"/>
</dbReference>
<dbReference type="InterPro" id="IPR016152">
    <property type="entry name" value="PTrfase/Anion_transptr"/>
</dbReference>
<evidence type="ECO:0000256" key="1">
    <source>
        <dbReference type="ARBA" id="ARBA00004651"/>
    </source>
</evidence>
<reference evidence="14" key="1">
    <citation type="submission" date="2025-08" db="UniProtKB">
        <authorList>
            <consortium name="RefSeq"/>
        </authorList>
    </citation>
    <scope>IDENTIFICATION</scope>
    <source>
        <tissue evidence="14">Whole organism</tissue>
    </source>
</reference>
<feature type="domain" description="Band 3 cytoplasmic" evidence="12">
    <location>
        <begin position="17"/>
        <end position="350"/>
    </location>
</feature>
<feature type="transmembrane region" description="Helical" evidence="9">
    <location>
        <begin position="685"/>
        <end position="703"/>
    </location>
</feature>
<organism evidence="13 14">
    <name type="scientific">Hyalella azteca</name>
    <name type="common">Amphipod</name>
    <dbReference type="NCBI Taxonomy" id="294128"/>
    <lineage>
        <taxon>Eukaryota</taxon>
        <taxon>Metazoa</taxon>
        <taxon>Ecdysozoa</taxon>
        <taxon>Arthropoda</taxon>
        <taxon>Crustacea</taxon>
        <taxon>Multicrustacea</taxon>
        <taxon>Malacostraca</taxon>
        <taxon>Eumalacostraca</taxon>
        <taxon>Peracarida</taxon>
        <taxon>Amphipoda</taxon>
        <taxon>Senticaudata</taxon>
        <taxon>Talitrida</taxon>
        <taxon>Talitroidea</taxon>
        <taxon>Hyalellidae</taxon>
        <taxon>Hyalella</taxon>
    </lineage>
</organism>
<evidence type="ECO:0000256" key="10">
    <source>
        <dbReference type="SAM" id="MobiDB-lite"/>
    </source>
</evidence>
<feature type="transmembrane region" description="Helical" evidence="9">
    <location>
        <begin position="774"/>
        <end position="795"/>
    </location>
</feature>
<evidence type="ECO:0000256" key="9">
    <source>
        <dbReference type="RuleBase" id="RU362035"/>
    </source>
</evidence>
<evidence type="ECO:0000256" key="4">
    <source>
        <dbReference type="ARBA" id="ARBA00022475"/>
    </source>
</evidence>
<feature type="transmembrane region" description="Helical" evidence="9">
    <location>
        <begin position="972"/>
        <end position="993"/>
    </location>
</feature>
<dbReference type="OrthoDB" id="1735926at2759"/>
<evidence type="ECO:0000259" key="12">
    <source>
        <dbReference type="Pfam" id="PF07565"/>
    </source>
</evidence>
<dbReference type="InterPro" id="IPR013769">
    <property type="entry name" value="Band3_cytoplasmic_dom"/>
</dbReference>
<keyword evidence="13" id="KW-1185">Reference proteome</keyword>
<accession>A0A979FHJ7</accession>
<comment type="subcellular location">
    <subcellularLocation>
        <location evidence="1">Cell membrane</location>
        <topology evidence="1">Multi-pass membrane protein</topology>
    </subcellularLocation>
    <subcellularLocation>
        <location evidence="9">Membrane</location>
        <topology evidence="9">Multi-pass membrane protein</topology>
    </subcellularLocation>
</comment>
<dbReference type="KEGG" id="hazt:108664930"/>
<keyword evidence="6 9" id="KW-1133">Transmembrane helix</keyword>
<dbReference type="SUPFAM" id="SSF55804">
    <property type="entry name" value="Phoshotransferase/anion transport protein"/>
    <property type="match status" value="1"/>
</dbReference>
<feature type="transmembrane region" description="Helical" evidence="9">
    <location>
        <begin position="481"/>
        <end position="511"/>
    </location>
</feature>
<feature type="domain" description="Bicarbonate transporter-like transmembrane" evidence="11">
    <location>
        <begin position="418"/>
        <end position="1004"/>
    </location>
</feature>
<dbReference type="Gene3D" id="1.10.287.570">
    <property type="entry name" value="Helical hairpin bin"/>
    <property type="match status" value="1"/>
</dbReference>
<feature type="transmembrane region" description="Helical" evidence="9">
    <location>
        <begin position="531"/>
        <end position="556"/>
    </location>
</feature>
<feature type="transmembrane region" description="Helical" evidence="9">
    <location>
        <begin position="948"/>
        <end position="965"/>
    </location>
</feature>
<dbReference type="GO" id="GO:0005452">
    <property type="term" value="F:solute:inorganic anion antiporter activity"/>
    <property type="evidence" value="ECO:0007669"/>
    <property type="project" value="InterPro"/>
</dbReference>
<sequence length="1046" mass="116993">MPAAAMKKSYDHEPRPMFVELCELKESTMGLEWRQTARWIKYEESVEGVHSDRWGKPHVAFLNFHAIFSLRKALDKGAVIFDMEETDLAEIVDRIVQHMIASEQIPADQKEATISTLLVRVRHVNETSFAVSRRESRTAFDADGNLITLSSVVDSGTPNSFTGHLRSSIRRSIKKARPELAGSRRHSTFEHSLTKAHTDGKFRSRLPSLARKHDTVETFNPETGEGTLITETLQNTDLMKKLKEGTEATAVLVGAVDFLKSPSIVFVRLAESVMTDNLVEVPLPVRFIFVLLGPFHGEMDYYEVGRSISTLMSDQHFCEVAYRSHSRSQLLSAINEFLNASLVLPPADWTNTDLIPLHKIREKAQIMMKRKLTLRRKRLAAEPQVSSDQPVKHQTDVCDTDKEKVDPPRDPMKRVGKPFYGVYMDIKSRLPFYLSDFKDGLSLQVLAASIFILFASLAPAITFGGLYALKTNKKIGVGETLISTCIGGAIISLFGGQPLLIIGATGPLMVFDMALYSLADSIGEEFLVMRTWISIWQTVFVIIISAVEGVTVVKYITRFVEEIYATLVCVIFIYEAMEKLVYIFIAHPLLAEYCFGENGIMTTISSLITTMMPGMSEVVELGNMTASDREAYMFASTTEDVMQSGASDDTDMFTMNPMNMTEDYLNMTKASTASSRPKLPPQPNTALLSLLLMFCTFIIATRLKKFRNSKYLGRPIRRSLGDFGVPIAIVSMVLVDYFIKYTYTDKLTMPPGIQPSDPSFRGWIINPFGEHKPIPIWVIFMCAPASLLIFTLIFIEANISQLLISKPERNLKKGYSFHWDIVVVTICNVIAAFLGAPYMTPAVVRTLSHAAALAVLDSNVPPGESPKVVGYLEQRVSGVLVAVLVGLSIFLSPLLNLIPNSVLFGVFLYMGAVGAVGIQFLERVIHFFIPVKHHYNVPYVKEVPTWKMHLYTLVQIAVMVVLWVVKGSKVSICFPFILLCLIPIRFFVFPRIFSSKELQALDGVAPPPSDGDEPDFYEEAHNIRSPSVYEDDEGGKDLLYKESCRL</sequence>
<feature type="transmembrane region" description="Helical" evidence="9">
    <location>
        <begin position="876"/>
        <end position="895"/>
    </location>
</feature>
<dbReference type="Pfam" id="PF00955">
    <property type="entry name" value="HCO3_cotransp"/>
    <property type="match status" value="1"/>
</dbReference>
<dbReference type="OMA" id="WGRPHIP"/>
<keyword evidence="3 9" id="KW-0813">Transport</keyword>
<feature type="transmembrane region" description="Helical" evidence="9">
    <location>
        <begin position="816"/>
        <end position="839"/>
    </location>
</feature>
<dbReference type="PANTHER" id="PTHR11453">
    <property type="entry name" value="ANION EXCHANGE PROTEIN"/>
    <property type="match status" value="1"/>
</dbReference>
<evidence type="ECO:0000259" key="11">
    <source>
        <dbReference type="Pfam" id="PF00955"/>
    </source>
</evidence>
<dbReference type="RefSeq" id="XP_047736066.1">
    <property type="nucleotide sequence ID" value="XM_047880110.1"/>
</dbReference>
<feature type="compositionally biased region" description="Basic and acidic residues" evidence="10">
    <location>
        <begin position="390"/>
        <end position="410"/>
    </location>
</feature>